<evidence type="ECO:0000313" key="2">
    <source>
        <dbReference type="Proteomes" id="UP001372338"/>
    </source>
</evidence>
<gene>
    <name evidence="1" type="ORF">RIF29_21784</name>
</gene>
<evidence type="ECO:0000313" key="1">
    <source>
        <dbReference type="EMBL" id="KAK7269068.1"/>
    </source>
</evidence>
<proteinExistence type="predicted"/>
<dbReference type="EMBL" id="JAYWIO010000004">
    <property type="protein sequence ID" value="KAK7269068.1"/>
    <property type="molecule type" value="Genomic_DNA"/>
</dbReference>
<comment type="caution">
    <text evidence="1">The sequence shown here is derived from an EMBL/GenBank/DDBJ whole genome shotgun (WGS) entry which is preliminary data.</text>
</comment>
<sequence>MSEKENGNATGKKVSGLFSLVINPISINSVIALCCWSDSIPFDSIQFNSIHNNKNKGSDQRSKRSE</sequence>
<protein>
    <submittedName>
        <fullName evidence="1">Uncharacterized protein</fullName>
    </submittedName>
</protein>
<dbReference type="Proteomes" id="UP001372338">
    <property type="component" value="Unassembled WGS sequence"/>
</dbReference>
<dbReference type="AlphaFoldDB" id="A0AAN9F806"/>
<name>A0AAN9F806_CROPI</name>
<keyword evidence="2" id="KW-1185">Reference proteome</keyword>
<accession>A0AAN9F806</accession>
<organism evidence="1 2">
    <name type="scientific">Crotalaria pallida</name>
    <name type="common">Smooth rattlebox</name>
    <name type="synonym">Crotalaria striata</name>
    <dbReference type="NCBI Taxonomy" id="3830"/>
    <lineage>
        <taxon>Eukaryota</taxon>
        <taxon>Viridiplantae</taxon>
        <taxon>Streptophyta</taxon>
        <taxon>Embryophyta</taxon>
        <taxon>Tracheophyta</taxon>
        <taxon>Spermatophyta</taxon>
        <taxon>Magnoliopsida</taxon>
        <taxon>eudicotyledons</taxon>
        <taxon>Gunneridae</taxon>
        <taxon>Pentapetalae</taxon>
        <taxon>rosids</taxon>
        <taxon>fabids</taxon>
        <taxon>Fabales</taxon>
        <taxon>Fabaceae</taxon>
        <taxon>Papilionoideae</taxon>
        <taxon>50 kb inversion clade</taxon>
        <taxon>genistoids sensu lato</taxon>
        <taxon>core genistoids</taxon>
        <taxon>Crotalarieae</taxon>
        <taxon>Crotalaria</taxon>
    </lineage>
</organism>
<reference evidence="1 2" key="1">
    <citation type="submission" date="2024-01" db="EMBL/GenBank/DDBJ databases">
        <title>The genomes of 5 underutilized Papilionoideae crops provide insights into root nodulation and disease resistanc.</title>
        <authorList>
            <person name="Yuan L."/>
        </authorList>
    </citation>
    <scope>NUCLEOTIDE SEQUENCE [LARGE SCALE GENOMIC DNA]</scope>
    <source>
        <strain evidence="1">ZHUSHIDOU_FW_LH</strain>
        <tissue evidence="1">Leaf</tissue>
    </source>
</reference>